<reference evidence="2 3" key="1">
    <citation type="submission" date="2020-05" db="EMBL/GenBank/DDBJ databases">
        <title>Distinct polysaccharide utilization as determinants for interspecies competition between intestinal Prevotella spp.</title>
        <authorList>
            <person name="Galvez E.J.C."/>
            <person name="Iljazovic A."/>
            <person name="Strowig T."/>
        </authorList>
    </citation>
    <scope>NUCLEOTIDE SEQUENCE [LARGE SCALE GENOMIC DNA]</scope>
    <source>
        <strain evidence="2 3">PMUR</strain>
    </source>
</reference>
<feature type="signal peptide" evidence="1">
    <location>
        <begin position="1"/>
        <end position="22"/>
    </location>
</feature>
<comment type="caution">
    <text evidence="2">The sequence shown here is derived from an EMBL/GenBank/DDBJ whole genome shotgun (WGS) entry which is preliminary data.</text>
</comment>
<dbReference type="CDD" id="cd16016">
    <property type="entry name" value="AP-SPAP"/>
    <property type="match status" value="1"/>
</dbReference>
<dbReference type="PIRSF" id="PIRSF031924">
    <property type="entry name" value="Pi-irrepressible_AP"/>
    <property type="match status" value="1"/>
</dbReference>
<dbReference type="RefSeq" id="WP_172273458.1">
    <property type="nucleotide sequence ID" value="NZ_CASGMU010000002.1"/>
</dbReference>
<organism evidence="2 3">
    <name type="scientific">Xylanibacter muris</name>
    <dbReference type="NCBI Taxonomy" id="2736290"/>
    <lineage>
        <taxon>Bacteria</taxon>
        <taxon>Pseudomonadati</taxon>
        <taxon>Bacteroidota</taxon>
        <taxon>Bacteroidia</taxon>
        <taxon>Bacteroidales</taxon>
        <taxon>Prevotellaceae</taxon>
        <taxon>Xylanibacter</taxon>
    </lineage>
</organism>
<keyword evidence="3" id="KW-1185">Reference proteome</keyword>
<dbReference type="InterPro" id="IPR002591">
    <property type="entry name" value="Phosphodiest/P_Trfase"/>
</dbReference>
<dbReference type="InterPro" id="IPR017850">
    <property type="entry name" value="Alkaline_phosphatase_core_sf"/>
</dbReference>
<dbReference type="SUPFAM" id="SSF53649">
    <property type="entry name" value="Alkaline phosphatase-like"/>
    <property type="match status" value="1"/>
</dbReference>
<keyword evidence="1" id="KW-0732">Signal</keyword>
<accession>A0ABX2AJT4</accession>
<name>A0ABX2AJT4_9BACT</name>
<gene>
    <name evidence="2" type="ORF">HPS56_02700</name>
</gene>
<proteinExistence type="predicted"/>
<dbReference type="EMBL" id="JABKKF010000002">
    <property type="protein sequence ID" value="NPD91269.1"/>
    <property type="molecule type" value="Genomic_DNA"/>
</dbReference>
<evidence type="ECO:0000256" key="1">
    <source>
        <dbReference type="SAM" id="SignalP"/>
    </source>
</evidence>
<dbReference type="Proteomes" id="UP000714420">
    <property type="component" value="Unassembled WGS sequence"/>
</dbReference>
<dbReference type="Pfam" id="PF01663">
    <property type="entry name" value="Phosphodiest"/>
    <property type="match status" value="1"/>
</dbReference>
<protein>
    <submittedName>
        <fullName evidence="2">Alkaline phosphatase family protein</fullName>
    </submittedName>
</protein>
<evidence type="ECO:0000313" key="2">
    <source>
        <dbReference type="EMBL" id="NPD91269.1"/>
    </source>
</evidence>
<feature type="chain" id="PRO_5046246686" evidence="1">
    <location>
        <begin position="23"/>
        <end position="524"/>
    </location>
</feature>
<dbReference type="Gene3D" id="3.40.720.10">
    <property type="entry name" value="Alkaline Phosphatase, subunit A"/>
    <property type="match status" value="1"/>
</dbReference>
<sequence>MKYKHIPISFLAVLVAAINAQAQTISQAPKMVVSINIDQLRSDYLDAFAPLYGNEGFKKLLEQGIVYTNASYPFAPIDRASATASMATGTTPYYNGIVGRQWLNKETLRPEFCTDDNTYKGVYTKDCSSPKRLYTSTLADELKVATAGKAVVFSVAPFRDAAVFSAGHAANGAIWIDDNSGYWCTSEYYGNKVSSWISSYNSVSSPRSRIDNRTWEPENRLSGNFSYFLSGGMQKPFSHKFTSPRKYREFKTSGLVNEDVTSTALQCMRSNAMGSDAITDLLYITYYAGNFDHKPTNECQMELQDTYVKLDKEIARLLKEIDKSIGLDNVMVVMASSGYADEDDADYGKYNVPTGTFNISRTANLLNIYLGAVYGMGQYVDTCFGPQIFINHKLLEDKQISLTQLTERAQEFLSMLSGVRNVYTSQQLLSSHNELITKTRNGFNPQRNGDIIIEINPGWHLVNDNNMENKLSRESFIQFPIIFFKTGLKPEHISTPVTVDRIAPTVAKAIRIRAPNACSSQPLF</sequence>
<dbReference type="Gene3D" id="3.30.1360.150">
    <property type="match status" value="1"/>
</dbReference>
<dbReference type="InterPro" id="IPR026263">
    <property type="entry name" value="Alkaline_phosphatase_prok"/>
</dbReference>
<evidence type="ECO:0000313" key="3">
    <source>
        <dbReference type="Proteomes" id="UP000714420"/>
    </source>
</evidence>